<dbReference type="GO" id="GO:0015031">
    <property type="term" value="P:protein transport"/>
    <property type="evidence" value="ECO:0007669"/>
    <property type="project" value="UniProtKB-KW"/>
</dbReference>
<evidence type="ECO:0000256" key="4">
    <source>
        <dbReference type="ARBA" id="ARBA00022448"/>
    </source>
</evidence>
<keyword evidence="13" id="KW-1185">Reference proteome</keyword>
<feature type="coiled-coil region" evidence="11">
    <location>
        <begin position="78"/>
        <end position="138"/>
    </location>
</feature>
<evidence type="ECO:0000256" key="7">
    <source>
        <dbReference type="ARBA" id="ARBA00022795"/>
    </source>
</evidence>
<dbReference type="NCBIfam" id="TIGR02473">
    <property type="entry name" value="flagell_FliJ"/>
    <property type="match status" value="1"/>
</dbReference>
<keyword evidence="7" id="KW-1005">Bacterial flagellum biogenesis</keyword>
<evidence type="ECO:0000256" key="9">
    <source>
        <dbReference type="ARBA" id="ARBA00023136"/>
    </source>
</evidence>
<keyword evidence="12" id="KW-0969">Cilium</keyword>
<dbReference type="GO" id="GO:0005886">
    <property type="term" value="C:plasma membrane"/>
    <property type="evidence" value="ECO:0007669"/>
    <property type="project" value="UniProtKB-SubCell"/>
</dbReference>
<comment type="caution">
    <text evidence="12">The sequence shown here is derived from an EMBL/GenBank/DDBJ whole genome shotgun (WGS) entry which is preliminary data.</text>
</comment>
<keyword evidence="5" id="KW-1003">Cell membrane</keyword>
<evidence type="ECO:0000256" key="11">
    <source>
        <dbReference type="SAM" id="Coils"/>
    </source>
</evidence>
<dbReference type="Pfam" id="PF02050">
    <property type="entry name" value="FliJ"/>
    <property type="match status" value="1"/>
</dbReference>
<dbReference type="GO" id="GO:0006935">
    <property type="term" value="P:chemotaxis"/>
    <property type="evidence" value="ECO:0007669"/>
    <property type="project" value="UniProtKB-KW"/>
</dbReference>
<evidence type="ECO:0000256" key="10">
    <source>
        <dbReference type="ARBA" id="ARBA00023225"/>
    </source>
</evidence>
<name>A0A931F5A7_9FIRM</name>
<evidence type="ECO:0000313" key="13">
    <source>
        <dbReference type="Proteomes" id="UP000621436"/>
    </source>
</evidence>
<dbReference type="Gene3D" id="1.10.287.1700">
    <property type="match status" value="1"/>
</dbReference>
<dbReference type="RefSeq" id="WP_270452337.1">
    <property type="nucleotide sequence ID" value="NZ_JADPIE010000001.1"/>
</dbReference>
<dbReference type="Proteomes" id="UP000621436">
    <property type="component" value="Unassembled WGS sequence"/>
</dbReference>
<organism evidence="12 13">
    <name type="scientific">Halonatronomonas betaini</name>
    <dbReference type="NCBI Taxonomy" id="2778430"/>
    <lineage>
        <taxon>Bacteria</taxon>
        <taxon>Bacillati</taxon>
        <taxon>Bacillota</taxon>
        <taxon>Clostridia</taxon>
        <taxon>Halanaerobiales</taxon>
        <taxon>Halarsenatibacteraceae</taxon>
        <taxon>Halonatronomonas</taxon>
    </lineage>
</organism>
<sequence>MKNFDFKLEKVLNVREIEEDLAQNELIKARHESRKIEKNLNHLNEIQNETYQFLRKDNNNPAKSLQARRYLNINRTKINKAKRKLKKQDEIVEEKREKVVEKTQNRKMLETLKEKAANKFYRESLKKEQKELDELAIQMSESSI</sequence>
<evidence type="ECO:0000256" key="5">
    <source>
        <dbReference type="ARBA" id="ARBA00022475"/>
    </source>
</evidence>
<evidence type="ECO:0000256" key="2">
    <source>
        <dbReference type="ARBA" id="ARBA00010004"/>
    </source>
</evidence>
<reference evidence="12" key="1">
    <citation type="submission" date="2020-11" db="EMBL/GenBank/DDBJ databases">
        <title>Halonatronomonas betainensis gen. nov., sp. nov. a novel haloalkaliphilic representative of the family Halanaerobiacae capable of betaine degradation.</title>
        <authorList>
            <person name="Boltyanskaya Y."/>
            <person name="Kevbrin V."/>
            <person name="Detkova E."/>
            <person name="Grouzdev D.S."/>
            <person name="Koziaeva V."/>
            <person name="Zhilina T."/>
        </authorList>
    </citation>
    <scope>NUCLEOTIDE SEQUENCE</scope>
    <source>
        <strain evidence="12">Z-7014</strain>
    </source>
</reference>
<comment type="subcellular location">
    <subcellularLocation>
        <location evidence="1">Cell membrane</location>
        <topology evidence="1">Peripheral membrane protein</topology>
        <orientation evidence="1">Cytoplasmic side</orientation>
    </subcellularLocation>
</comment>
<keyword evidence="6" id="KW-0145">Chemotaxis</keyword>
<comment type="similarity">
    <text evidence="2">Belongs to the FliJ family.</text>
</comment>
<dbReference type="GO" id="GO:0071973">
    <property type="term" value="P:bacterial-type flagellum-dependent cell motility"/>
    <property type="evidence" value="ECO:0007669"/>
    <property type="project" value="InterPro"/>
</dbReference>
<dbReference type="GO" id="GO:0009288">
    <property type="term" value="C:bacterial-type flagellum"/>
    <property type="evidence" value="ECO:0007669"/>
    <property type="project" value="InterPro"/>
</dbReference>
<keyword evidence="9" id="KW-0472">Membrane</keyword>
<keyword evidence="4" id="KW-0813">Transport</keyword>
<gene>
    <name evidence="12" type="primary">fliJ</name>
    <name evidence="12" type="ORF">I0Q91_01205</name>
</gene>
<protein>
    <recommendedName>
        <fullName evidence="3">Flagellar FliJ protein</fullName>
    </recommendedName>
</protein>
<evidence type="ECO:0000256" key="8">
    <source>
        <dbReference type="ARBA" id="ARBA00022927"/>
    </source>
</evidence>
<dbReference type="InterPro" id="IPR012823">
    <property type="entry name" value="Flagell_FliJ"/>
</dbReference>
<proteinExistence type="inferred from homology"/>
<keyword evidence="11" id="KW-0175">Coiled coil</keyword>
<evidence type="ECO:0000313" key="12">
    <source>
        <dbReference type="EMBL" id="MBF8435685.1"/>
    </source>
</evidence>
<evidence type="ECO:0000256" key="6">
    <source>
        <dbReference type="ARBA" id="ARBA00022500"/>
    </source>
</evidence>
<dbReference type="AlphaFoldDB" id="A0A931F5A7"/>
<keyword evidence="10" id="KW-1006">Bacterial flagellum protein export</keyword>
<dbReference type="EMBL" id="JADPIE010000001">
    <property type="protein sequence ID" value="MBF8435685.1"/>
    <property type="molecule type" value="Genomic_DNA"/>
</dbReference>
<evidence type="ECO:0000256" key="3">
    <source>
        <dbReference type="ARBA" id="ARBA00020392"/>
    </source>
</evidence>
<keyword evidence="12" id="KW-0282">Flagellum</keyword>
<keyword evidence="12" id="KW-0966">Cell projection</keyword>
<evidence type="ECO:0000256" key="1">
    <source>
        <dbReference type="ARBA" id="ARBA00004413"/>
    </source>
</evidence>
<keyword evidence="8" id="KW-0653">Protein transport</keyword>
<accession>A0A931F5A7</accession>
<dbReference type="InterPro" id="IPR053716">
    <property type="entry name" value="Flag_assembly_chemotaxis_eff"/>
</dbReference>
<dbReference type="GO" id="GO:0044781">
    <property type="term" value="P:bacterial-type flagellum organization"/>
    <property type="evidence" value="ECO:0007669"/>
    <property type="project" value="UniProtKB-KW"/>
</dbReference>